<evidence type="ECO:0000256" key="2">
    <source>
        <dbReference type="ARBA" id="ARBA00010704"/>
    </source>
</evidence>
<dbReference type="PANTHER" id="PTHR13673">
    <property type="entry name" value="ESOPHAGEAL CANCER ASSOCIATED PROTEIN"/>
    <property type="match status" value="1"/>
</dbReference>
<evidence type="ECO:0000256" key="3">
    <source>
        <dbReference type="ARBA" id="ARBA00022448"/>
    </source>
</evidence>
<keyword evidence="3" id="KW-0813">Transport</keyword>
<dbReference type="GO" id="GO:0032456">
    <property type="term" value="P:endocytic recycling"/>
    <property type="evidence" value="ECO:0007669"/>
    <property type="project" value="InterPro"/>
</dbReference>
<comment type="similarity">
    <text evidence="2">Belongs to the VPS35L family.</text>
</comment>
<reference evidence="6 7" key="2">
    <citation type="submission" date="2018-11" db="EMBL/GenBank/DDBJ databases">
        <authorList>
            <consortium name="Pathogen Informatics"/>
        </authorList>
    </citation>
    <scope>NUCLEOTIDE SEQUENCE [LARGE SCALE GENOMIC DNA]</scope>
</reference>
<keyword evidence="5" id="KW-0653">Protein transport</keyword>
<reference evidence="8" key="1">
    <citation type="submission" date="2016-04" db="UniProtKB">
        <authorList>
            <consortium name="WormBaseParasite"/>
        </authorList>
    </citation>
    <scope>IDENTIFICATION</scope>
</reference>
<accession>A0A158PQH6</accession>
<evidence type="ECO:0000313" key="8">
    <source>
        <dbReference type="WBParaSite" id="BPAG_0000196901-mRNA-1"/>
    </source>
</evidence>
<evidence type="ECO:0000256" key="1">
    <source>
        <dbReference type="ARBA" id="ARBA00004177"/>
    </source>
</evidence>
<organism evidence="8">
    <name type="scientific">Brugia pahangi</name>
    <name type="common">Filarial nematode worm</name>
    <dbReference type="NCBI Taxonomy" id="6280"/>
    <lineage>
        <taxon>Eukaryota</taxon>
        <taxon>Metazoa</taxon>
        <taxon>Ecdysozoa</taxon>
        <taxon>Nematoda</taxon>
        <taxon>Chromadorea</taxon>
        <taxon>Rhabditida</taxon>
        <taxon>Spirurina</taxon>
        <taxon>Spiruromorpha</taxon>
        <taxon>Filarioidea</taxon>
        <taxon>Onchocercidae</taxon>
        <taxon>Brugia</taxon>
    </lineage>
</organism>
<comment type="subcellular location">
    <subcellularLocation>
        <location evidence="1">Endosome</location>
    </subcellularLocation>
</comment>
<evidence type="ECO:0000313" key="6">
    <source>
        <dbReference type="EMBL" id="VDN83136.1"/>
    </source>
</evidence>
<name>A0A158PQH6_BRUPA</name>
<dbReference type="GO" id="GO:0015031">
    <property type="term" value="P:protein transport"/>
    <property type="evidence" value="ECO:0007669"/>
    <property type="project" value="UniProtKB-KW"/>
</dbReference>
<evidence type="ECO:0000313" key="7">
    <source>
        <dbReference type="Proteomes" id="UP000278627"/>
    </source>
</evidence>
<gene>
    <name evidence="6" type="ORF">BPAG_LOCUS1950</name>
</gene>
<dbReference type="GO" id="GO:0005768">
    <property type="term" value="C:endosome"/>
    <property type="evidence" value="ECO:0007669"/>
    <property type="project" value="UniProtKB-SubCell"/>
</dbReference>
<evidence type="ECO:0000256" key="5">
    <source>
        <dbReference type="ARBA" id="ARBA00022927"/>
    </source>
</evidence>
<keyword evidence="7" id="KW-1185">Reference proteome</keyword>
<dbReference type="Proteomes" id="UP000278627">
    <property type="component" value="Unassembled WGS sequence"/>
</dbReference>
<protein>
    <submittedName>
        <fullName evidence="8">Rab-GAP TBC domain-containing protein</fullName>
    </submittedName>
</protein>
<keyword evidence="4" id="KW-0967">Endosome</keyword>
<dbReference type="WBParaSite" id="BPAG_0000196901-mRNA-1">
    <property type="protein sequence ID" value="BPAG_0000196901-mRNA-1"/>
    <property type="gene ID" value="BPAG_0000196901"/>
</dbReference>
<dbReference type="EMBL" id="UZAD01000208">
    <property type="protein sequence ID" value="VDN83136.1"/>
    <property type="molecule type" value="Genomic_DNA"/>
</dbReference>
<dbReference type="PANTHER" id="PTHR13673:SF0">
    <property type="entry name" value="VPS35 ENDOSOMAL PROTEIN-SORTING FACTOR-LIKE"/>
    <property type="match status" value="1"/>
</dbReference>
<sequence>MNDDLFNDSLVIWKWKARYRSWEREAEAWTCSRAAVLIDPLITLKKGSDTAKIEVTQSELPKFADPLGATVEDRKKNIVFTSEDLPIIAKRKEEPKLANTLASKEDEIVTTIERELPGFIPWSSKKQDILKSFSDVGNSETSYLYCVPDLKKIDLSFVKRAAQRLEQLEDASGWKKLAEQSQEENLIKINELRKSLEIAWAKERKIESVNLAVEIANILGFASATNIYPHQFVLVTDVLDEFGHLVYDRLYTKANKERAEAGLSQLPDNFTVEDVPKPTRDVARNWFCKIGDITEFLPRFYVETALIGCIRFVDAESLSVNLLRLARIPMSLPNPLVSCYARVYLCRVAMRLTPDDRAPHWRCFNDWINTIPIQPVSLFSNGIKYVMPALMPALEWIIQCVAYNATTYDELKTLWDICADNEKRSTFLLPFLLALSSDYISQHALDVCKLVVSGENVSCMELCVLGRGLMENNIKDELRRIILKNCWQKVLHLMRIRDFIECTIVWIEFAARYFTLNEVDVMLEIIMKRITPNKKYEAFMDELLCMLEKIIHWIDDMKELIALHHFQALVDLFRGTQQRKDCAITLLSSFVRSYELASVNDFQLANQILDICQILHDSLNALSTDDEKQCASFYSIRALDRFKLEADPERALDFFVDARAAFSNLDSVIAYLATKVCCLGLYVVRQGDISHAGETFLRGCIAYSFITTASLSSSATKIELYMQVGMLSLTSNSLPQMDAILKCSIEVLAMAHDLKQSVYRSVCSSFLAFLVLVPDPPNKNPLYMFNAFLNAIARYPWQNESLEHGRVLLECICYLSVMNQVELPYHVVYGGVQSNDTLYGGTKEFMELIQEKCEVVMGRLEDIYKQDRDKLSLLAIEILEVILSLGDIEALATLVIELYADCTAISELRKRRELILRKIQQFASKNTELERLYEQLCILEQKELKMTKRFERIH</sequence>
<evidence type="ECO:0000256" key="4">
    <source>
        <dbReference type="ARBA" id="ARBA00022753"/>
    </source>
</evidence>
<proteinExistence type="inferred from homology"/>
<dbReference type="AlphaFoldDB" id="A0A158PQH6"/>
<dbReference type="STRING" id="6280.A0A158PQH6"/>
<dbReference type="InterPro" id="IPR029705">
    <property type="entry name" value="VPS35L"/>
</dbReference>